<dbReference type="SUPFAM" id="SSF53720">
    <property type="entry name" value="ALDH-like"/>
    <property type="match status" value="1"/>
</dbReference>
<dbReference type="InterPro" id="IPR015590">
    <property type="entry name" value="Aldehyde_DH_dom"/>
</dbReference>
<dbReference type="InterPro" id="IPR016162">
    <property type="entry name" value="Ald_DH_N"/>
</dbReference>
<reference evidence="4" key="1">
    <citation type="submission" date="2024-06" db="EMBL/GenBank/DDBJ databases">
        <authorList>
            <consortium name="consrtm"/>
            <person name="Uemura M."/>
            <person name="Terahara T."/>
        </authorList>
    </citation>
    <scope>NUCLEOTIDE SEQUENCE</scope>
    <source>
        <strain evidence="4">KM77-8</strain>
    </source>
</reference>
<evidence type="ECO:0000256" key="1">
    <source>
        <dbReference type="ARBA" id="ARBA00023002"/>
    </source>
</evidence>
<evidence type="ECO:0000259" key="3">
    <source>
        <dbReference type="Pfam" id="PF00171"/>
    </source>
</evidence>
<dbReference type="Gene3D" id="3.40.605.10">
    <property type="entry name" value="Aldehyde Dehydrogenase, Chain A, domain 1"/>
    <property type="match status" value="1"/>
</dbReference>
<accession>A0AAT9HHT4</accession>
<feature type="region of interest" description="Disordered" evidence="2">
    <location>
        <begin position="1"/>
        <end position="50"/>
    </location>
</feature>
<dbReference type="EMBL" id="AP035768">
    <property type="protein sequence ID" value="BFO16974.1"/>
    <property type="molecule type" value="Genomic_DNA"/>
</dbReference>
<keyword evidence="1" id="KW-0560">Oxidoreductase</keyword>
<reference evidence="4" key="2">
    <citation type="submission" date="2024-07" db="EMBL/GenBank/DDBJ databases">
        <title>Streptomyces haneummycinica sp. nov., a new antibiotic-producing actinobacterium isolated from marine sediment.</title>
        <authorList>
            <person name="Uemura M."/>
            <person name="Hamada M."/>
            <person name="Hirano S."/>
            <person name="Kobayashi K."/>
            <person name="Ohshiro T."/>
            <person name="Kobayashi T."/>
            <person name="Terahara T."/>
        </authorList>
    </citation>
    <scope>NUCLEOTIDE SEQUENCE</scope>
    <source>
        <strain evidence="4">KM77-8</strain>
    </source>
</reference>
<dbReference type="AlphaFoldDB" id="A0AAT9HHT4"/>
<dbReference type="GO" id="GO:0016491">
    <property type="term" value="F:oxidoreductase activity"/>
    <property type="evidence" value="ECO:0007669"/>
    <property type="project" value="UniProtKB-KW"/>
</dbReference>
<dbReference type="Pfam" id="PF00171">
    <property type="entry name" value="Aldedh"/>
    <property type="match status" value="1"/>
</dbReference>
<name>A0AAT9HHT4_9ACTN</name>
<sequence length="135" mass="14170">MNWPVWRRTSSGCAERSARRGPHHGPDPAAPGGRLPGGDGPARPGTRCRRGPELIMTLATGSLPHTRNLTVVDPATGEAFDEAPDLRPEELDAVVDRAREAWHGWRADPAARRAALLAAADAVDGAAAALAPAHP</sequence>
<evidence type="ECO:0000313" key="4">
    <source>
        <dbReference type="EMBL" id="BFO16974.1"/>
    </source>
</evidence>
<evidence type="ECO:0000256" key="2">
    <source>
        <dbReference type="SAM" id="MobiDB-lite"/>
    </source>
</evidence>
<protein>
    <recommendedName>
        <fullName evidence="3">Aldehyde dehydrogenase domain-containing protein</fullName>
    </recommendedName>
</protein>
<dbReference type="InterPro" id="IPR016161">
    <property type="entry name" value="Ald_DH/histidinol_DH"/>
</dbReference>
<proteinExistence type="predicted"/>
<feature type="domain" description="Aldehyde dehydrogenase" evidence="3">
    <location>
        <begin position="67"/>
        <end position="123"/>
    </location>
</feature>
<organism evidence="4">
    <name type="scientific">Streptomyces haneummycinicus</name>
    <dbReference type="NCBI Taxonomy" id="3074435"/>
    <lineage>
        <taxon>Bacteria</taxon>
        <taxon>Bacillati</taxon>
        <taxon>Actinomycetota</taxon>
        <taxon>Actinomycetes</taxon>
        <taxon>Kitasatosporales</taxon>
        <taxon>Streptomycetaceae</taxon>
        <taxon>Streptomyces</taxon>
    </lineage>
</organism>
<gene>
    <name evidence="4" type="ORF">SHKM778_33620</name>
</gene>